<comment type="caution">
    <text evidence="3">The sequence shown here is derived from an EMBL/GenBank/DDBJ whole genome shotgun (WGS) entry which is preliminary data.</text>
</comment>
<dbReference type="Pfam" id="PF01345">
    <property type="entry name" value="DUF11"/>
    <property type="match status" value="1"/>
</dbReference>
<feature type="compositionally biased region" description="Low complexity" evidence="1">
    <location>
        <begin position="350"/>
        <end position="359"/>
    </location>
</feature>
<dbReference type="NCBIfam" id="TIGR01451">
    <property type="entry name" value="B_ant_repeat"/>
    <property type="match status" value="2"/>
</dbReference>
<protein>
    <recommendedName>
        <fullName evidence="2">DUF11 domain-containing protein</fullName>
    </recommendedName>
</protein>
<name>A0ABQ2FMF1_9DEIO</name>
<evidence type="ECO:0000313" key="4">
    <source>
        <dbReference type="Proteomes" id="UP000604341"/>
    </source>
</evidence>
<accession>A0ABQ2FMF1</accession>
<feature type="region of interest" description="Disordered" evidence="1">
    <location>
        <begin position="342"/>
        <end position="367"/>
    </location>
</feature>
<evidence type="ECO:0000313" key="3">
    <source>
        <dbReference type="EMBL" id="GGL07957.1"/>
    </source>
</evidence>
<feature type="region of interest" description="Disordered" evidence="1">
    <location>
        <begin position="731"/>
        <end position="753"/>
    </location>
</feature>
<dbReference type="Proteomes" id="UP000604341">
    <property type="component" value="Unassembled WGS sequence"/>
</dbReference>
<evidence type="ECO:0000256" key="1">
    <source>
        <dbReference type="SAM" id="MobiDB-lite"/>
    </source>
</evidence>
<gene>
    <name evidence="3" type="ORF">GCM10010844_28340</name>
</gene>
<reference evidence="4" key="1">
    <citation type="journal article" date="2019" name="Int. J. Syst. Evol. Microbiol.">
        <title>The Global Catalogue of Microorganisms (GCM) 10K type strain sequencing project: providing services to taxonomists for standard genome sequencing and annotation.</title>
        <authorList>
            <consortium name="The Broad Institute Genomics Platform"/>
            <consortium name="The Broad Institute Genome Sequencing Center for Infectious Disease"/>
            <person name="Wu L."/>
            <person name="Ma J."/>
        </authorList>
    </citation>
    <scope>NUCLEOTIDE SEQUENCE [LARGE SCALE GENOMIC DNA]</scope>
    <source>
        <strain evidence="4">JCM 19173</strain>
    </source>
</reference>
<organism evidence="3 4">
    <name type="scientific">Deinococcus radiotolerans</name>
    <dbReference type="NCBI Taxonomy" id="1309407"/>
    <lineage>
        <taxon>Bacteria</taxon>
        <taxon>Thermotogati</taxon>
        <taxon>Deinococcota</taxon>
        <taxon>Deinococci</taxon>
        <taxon>Deinococcales</taxon>
        <taxon>Deinococcaceae</taxon>
        <taxon>Deinococcus</taxon>
    </lineage>
</organism>
<evidence type="ECO:0000259" key="2">
    <source>
        <dbReference type="Pfam" id="PF01345"/>
    </source>
</evidence>
<dbReference type="EMBL" id="BMPE01000009">
    <property type="protein sequence ID" value="GGL07957.1"/>
    <property type="molecule type" value="Genomic_DNA"/>
</dbReference>
<sequence>MAAGCSDPGRDGPAFIANSYFPGVASASAQGRTVTIGTLRSGGGTTAIAPGDQIFLIQMQDADINAAGGNLTNSNVTTYGDGSTGRGYTALNNAGRYEFAVVTAVNGTTLTLRDPLQYSYRTEPAGTTARRSFQVIRVPQLSSVTLTSSVAPPVWNGETGGVLVLDAAGTINLNGQTISADAAGFRGGGSFLGGSLTGQGVSDYANTYVTTNSRGAMKGEGVAGTPTLVRGATVSNGYSGVSAGLAASDLGYPNAFVVARGAPGNAGGGGTQHNAGGGGGGGVGMGGKGGYSYGTYSTSNSGSCRVLTSGGTTYYSCGGDGSRDVGGLGGVGITPDATRLIVGGGGGAGDSNNSSDNPGTAQNSGGTGGGAVFIRAQALTGTGLISANGQDAQSAGRDAAGGGGAGGVIALALGAGTVNASLQVRGGAGANSGLPLRGGETQGTGGGGGGGAVLLATGVSVSSANVTGGGAGVNTPNTGISNTYGSQAGDGGKGQLVYDNAQAPLPGQCVPLLTVEKKTSTPTRFVNSTVATYTLTVRNAAGRSAAQNVTVRDPALPPAFAYGSTSAVDLLNGATRTVTTNPAPGQTSPSWPTFVLPGGSSVTLTFDATLTSPAPGTYQNAADALYLDPARTTTTGTLTATYDSASSAAEDITVYTLPQVNLEKWVRNVTRTGAFQKVSSGYPGDVVEYCINFVNVGGYAANGFTLVDSTPANTTIQLGAYGAGQGVRLSPTPVTGTSTQSPTGTNLTSAADTDAGTLDGTGLRYVTNLAVGANGSVCFQAKIN</sequence>
<feature type="domain" description="DUF11" evidence="2">
    <location>
        <begin position="513"/>
        <end position="624"/>
    </location>
</feature>
<dbReference type="InterPro" id="IPR001434">
    <property type="entry name" value="OmcB-like_DUF11"/>
</dbReference>
<feature type="compositionally biased region" description="Polar residues" evidence="1">
    <location>
        <begin position="732"/>
        <end position="751"/>
    </location>
</feature>
<proteinExistence type="predicted"/>
<keyword evidence="4" id="KW-1185">Reference proteome</keyword>
<dbReference type="InterPro" id="IPR047589">
    <property type="entry name" value="DUF11_rpt"/>
</dbReference>